<accession>A0A8X8WHP4</accession>
<evidence type="ECO:0000313" key="3">
    <source>
        <dbReference type="Proteomes" id="UP000298416"/>
    </source>
</evidence>
<dbReference type="InterPro" id="IPR017451">
    <property type="entry name" value="F-box-assoc_interact_dom"/>
</dbReference>
<dbReference type="SUPFAM" id="SSF81383">
    <property type="entry name" value="F-box domain"/>
    <property type="match status" value="1"/>
</dbReference>
<sequence length="387" mass="43750">MKFQEYTHKAVNNDVVLEILLHLPVRSLLRFRAVCKFWRDAIDSQRFTKLHIERGNKAREACLQFALLGNCLNLKVSMKLLDMRKSYDLLTFDGMGLCRVVGAVKGLICIRCCRAWLPLSMCNPFLGKITTLPLSPTLFSHSYVCTISQYVGVGFDDEDYKVVQLLSCVEHGRLQASLYSRSANSWRELAIDQELQVVGPIKSLGKNDSFAYWEARIGDERVILSFDMKNELFQTITMSGGVLELFSDRPLILAMLDEFSLLVFVLDNGTVKVFELRGEGSELIWNHESTYCGIMPIWRSDDCVAFKNCDCGGLKMCDCVVLSDDCVDLKNCDCAVLGFPGKDDVVLYNYRARKFIGRLKVPAYSNIIEPTNSNIELIEYQGSLVSP</sequence>
<proteinExistence type="predicted"/>
<comment type="caution">
    <text evidence="2">The sequence shown here is derived from an EMBL/GenBank/DDBJ whole genome shotgun (WGS) entry which is preliminary data.</text>
</comment>
<organism evidence="2">
    <name type="scientific">Salvia splendens</name>
    <name type="common">Scarlet sage</name>
    <dbReference type="NCBI Taxonomy" id="180675"/>
    <lineage>
        <taxon>Eukaryota</taxon>
        <taxon>Viridiplantae</taxon>
        <taxon>Streptophyta</taxon>
        <taxon>Embryophyta</taxon>
        <taxon>Tracheophyta</taxon>
        <taxon>Spermatophyta</taxon>
        <taxon>Magnoliopsida</taxon>
        <taxon>eudicotyledons</taxon>
        <taxon>Gunneridae</taxon>
        <taxon>Pentapetalae</taxon>
        <taxon>asterids</taxon>
        <taxon>lamiids</taxon>
        <taxon>Lamiales</taxon>
        <taxon>Lamiaceae</taxon>
        <taxon>Nepetoideae</taxon>
        <taxon>Mentheae</taxon>
        <taxon>Salviinae</taxon>
        <taxon>Salvia</taxon>
        <taxon>Salvia subgen. Calosphace</taxon>
        <taxon>core Calosphace</taxon>
    </lineage>
</organism>
<dbReference type="InterPro" id="IPR036047">
    <property type="entry name" value="F-box-like_dom_sf"/>
</dbReference>
<dbReference type="CDD" id="cd22157">
    <property type="entry name" value="F-box_AtFBW1-like"/>
    <property type="match status" value="1"/>
</dbReference>
<evidence type="ECO:0000313" key="2">
    <source>
        <dbReference type="EMBL" id="KAG6395475.1"/>
    </source>
</evidence>
<dbReference type="Proteomes" id="UP000298416">
    <property type="component" value="Unassembled WGS sequence"/>
</dbReference>
<dbReference type="InterPro" id="IPR013187">
    <property type="entry name" value="F-box-assoc_dom_typ3"/>
</dbReference>
<dbReference type="OrthoDB" id="1867629at2759"/>
<dbReference type="Pfam" id="PF08268">
    <property type="entry name" value="FBA_3"/>
    <property type="match status" value="1"/>
</dbReference>
<feature type="domain" description="F-box" evidence="1">
    <location>
        <begin position="11"/>
        <end position="51"/>
    </location>
</feature>
<reference evidence="2" key="2">
    <citation type="submission" date="2020-08" db="EMBL/GenBank/DDBJ databases">
        <title>Plant Genome Project.</title>
        <authorList>
            <person name="Zhang R.-G."/>
        </authorList>
    </citation>
    <scope>NUCLEOTIDE SEQUENCE</scope>
    <source>
        <strain evidence="2">Huo1</strain>
        <tissue evidence="2">Leaf</tissue>
    </source>
</reference>
<dbReference type="SMART" id="SM00256">
    <property type="entry name" value="FBOX"/>
    <property type="match status" value="1"/>
</dbReference>
<dbReference type="Pfam" id="PF00646">
    <property type="entry name" value="F-box"/>
    <property type="match status" value="1"/>
</dbReference>
<keyword evidence="3" id="KW-1185">Reference proteome</keyword>
<gene>
    <name evidence="2" type="ORF">SASPL_146120</name>
</gene>
<reference evidence="2" key="1">
    <citation type="submission" date="2018-01" db="EMBL/GenBank/DDBJ databases">
        <authorList>
            <person name="Mao J.F."/>
        </authorList>
    </citation>
    <scope>NUCLEOTIDE SEQUENCE</scope>
    <source>
        <strain evidence="2">Huo1</strain>
        <tissue evidence="2">Leaf</tissue>
    </source>
</reference>
<dbReference type="InterPro" id="IPR050796">
    <property type="entry name" value="SCF_F-box_component"/>
</dbReference>
<dbReference type="InterPro" id="IPR001810">
    <property type="entry name" value="F-box_dom"/>
</dbReference>
<dbReference type="NCBIfam" id="TIGR01640">
    <property type="entry name" value="F_box_assoc_1"/>
    <property type="match status" value="1"/>
</dbReference>
<evidence type="ECO:0000259" key="1">
    <source>
        <dbReference type="SMART" id="SM00256"/>
    </source>
</evidence>
<dbReference type="Gene3D" id="1.20.1280.50">
    <property type="match status" value="1"/>
</dbReference>
<name>A0A8X8WHP4_SALSN</name>
<protein>
    <recommendedName>
        <fullName evidence="1">F-box domain-containing protein</fullName>
    </recommendedName>
</protein>
<dbReference type="PANTHER" id="PTHR31672:SF13">
    <property type="entry name" value="F-BOX PROTEIN CPR30-LIKE"/>
    <property type="match status" value="1"/>
</dbReference>
<dbReference type="PANTHER" id="PTHR31672">
    <property type="entry name" value="BNACNNG10540D PROTEIN"/>
    <property type="match status" value="1"/>
</dbReference>
<dbReference type="AlphaFoldDB" id="A0A8X8WHP4"/>
<dbReference type="EMBL" id="PNBA02000017">
    <property type="protein sequence ID" value="KAG6395475.1"/>
    <property type="molecule type" value="Genomic_DNA"/>
</dbReference>